<dbReference type="InterPro" id="IPR000595">
    <property type="entry name" value="cNMP-bd_dom"/>
</dbReference>
<keyword evidence="1" id="KW-0677">Repeat</keyword>
<reference evidence="6 7" key="1">
    <citation type="submission" date="2016-11" db="EMBL/GenBank/DDBJ databases">
        <authorList>
            <person name="Jaros S."/>
            <person name="Januszkiewicz K."/>
            <person name="Wedrychowicz H."/>
        </authorList>
    </citation>
    <scope>NUCLEOTIDE SEQUENCE [LARGE SCALE GENOMIC DNA]</scope>
    <source>
        <strain evidence="6 7">DSM 4740</strain>
    </source>
</reference>
<dbReference type="InterPro" id="IPR018490">
    <property type="entry name" value="cNMP-bd_dom_sf"/>
</dbReference>
<dbReference type="Proteomes" id="UP000321726">
    <property type="component" value="Unassembled WGS sequence"/>
</dbReference>
<name>A0A1M7HGJ1_9GAMM</name>
<dbReference type="CDD" id="cd00038">
    <property type="entry name" value="CAP_ED"/>
    <property type="match status" value="1"/>
</dbReference>
<evidence type="ECO:0000313" key="6">
    <source>
        <dbReference type="EMBL" id="SHM27564.1"/>
    </source>
</evidence>
<dbReference type="Pfam" id="PF00571">
    <property type="entry name" value="CBS"/>
    <property type="match status" value="1"/>
</dbReference>
<organism evidence="6 7">
    <name type="scientific">Halomonas cupida</name>
    <dbReference type="NCBI Taxonomy" id="44933"/>
    <lineage>
        <taxon>Bacteria</taxon>
        <taxon>Pseudomonadati</taxon>
        <taxon>Pseudomonadota</taxon>
        <taxon>Gammaproteobacteria</taxon>
        <taxon>Oceanospirillales</taxon>
        <taxon>Halomonadaceae</taxon>
        <taxon>Halomonas</taxon>
    </lineage>
</organism>
<dbReference type="PANTHER" id="PTHR48108">
    <property type="entry name" value="CBS DOMAIN-CONTAINING PROTEIN CBSX2, CHLOROPLASTIC"/>
    <property type="match status" value="1"/>
</dbReference>
<sequence>MVDLDMSEPPFSLLNDSAREHLRAGLDLAYFARDTIILDAGQPGEFVFVIHKGEVAELDINEAPERSRIGHYTDGDLFGAISVLNGTSRYRFIAEQESLCYLMPGQLFLSLCDSEPAFAEYFRNRIAEKTRLMSQRRSQEDVSLADFMVARVSECQREPLVVASTTSIGEAVRILRDRQADSLLVEWQEGLVEEDSSRPGKGYGMVTRTDMLESLVLEGADPELALSAVASRDLVGVEAQQYLFEALIEMTRHKVARVVVWSGGQLVGIVELTDVLSFFSSRSYVVSLQVEQASDLDDLRAASQRVPEMLDSLMARGVRMRFAMSMLAALNGRIIHKAWGLSMAEPQRSACCLLLLGSEGRGEQVSRTDQDNALILADGCDWPNLADDATHFTNVLAELGYPHCSGHIMISNPQWVGTLTQWQKRVRSWVAEPGPDNLMQLSILMDACSVAGDLTLGDRLRDILITETRGNEVLLSHFARAVLQFSTPLTLFGSLKRPEHGIDLKKGGIFPIVHGVRSLALERGIRATSTLERLEALVIDGRVERRDADDLGEALQVFSELRWRTGGSVPDINEGGANRIVVQSLSSLERDLLREALHIVREFKGRLSHRYHLEYA</sequence>
<dbReference type="InterPro" id="IPR018821">
    <property type="entry name" value="DUF294_put_nucleoTrafse_sb-bd"/>
</dbReference>
<dbReference type="Pfam" id="PF10335">
    <property type="entry name" value="DUF294_C"/>
    <property type="match status" value="1"/>
</dbReference>
<feature type="domain" description="CBS" evidence="4">
    <location>
        <begin position="155"/>
        <end position="223"/>
    </location>
</feature>
<dbReference type="EMBL" id="FRCA01000006">
    <property type="protein sequence ID" value="SHM27564.1"/>
    <property type="molecule type" value="Genomic_DNA"/>
</dbReference>
<dbReference type="OrthoDB" id="9808528at2"/>
<feature type="domain" description="Cyclic nucleotide-binding" evidence="3">
    <location>
        <begin position="10"/>
        <end position="89"/>
    </location>
</feature>
<dbReference type="SMART" id="SM00100">
    <property type="entry name" value="cNMP"/>
    <property type="match status" value="1"/>
</dbReference>
<accession>A0A1M7HGJ1</accession>
<dbReference type="SMART" id="SM00116">
    <property type="entry name" value="CBS"/>
    <property type="match status" value="2"/>
</dbReference>
<evidence type="ECO:0000313" key="5">
    <source>
        <dbReference type="EMBL" id="GEN25470.1"/>
    </source>
</evidence>
<dbReference type="SUPFAM" id="SSF51206">
    <property type="entry name" value="cAMP-binding domain-like"/>
    <property type="match status" value="1"/>
</dbReference>
<evidence type="ECO:0000259" key="4">
    <source>
        <dbReference type="PROSITE" id="PS51371"/>
    </source>
</evidence>
<dbReference type="AlphaFoldDB" id="A0A1M7HGJ1"/>
<gene>
    <name evidence="5" type="ORF">HCU01_34190</name>
    <name evidence="6" type="ORF">SAMN05660971_02632</name>
</gene>
<dbReference type="PROSITE" id="PS51371">
    <property type="entry name" value="CBS"/>
    <property type="match status" value="2"/>
</dbReference>
<evidence type="ECO:0000259" key="3">
    <source>
        <dbReference type="PROSITE" id="PS50042"/>
    </source>
</evidence>
<dbReference type="PANTHER" id="PTHR48108:SF34">
    <property type="entry name" value="CBS DOMAIN-CONTAINING PROTEIN YHCV"/>
    <property type="match status" value="1"/>
</dbReference>
<dbReference type="CDD" id="cd05401">
    <property type="entry name" value="NT_GlnE_GlnD_like"/>
    <property type="match status" value="1"/>
</dbReference>
<reference evidence="5 8" key="2">
    <citation type="submission" date="2019-07" db="EMBL/GenBank/DDBJ databases">
        <title>Whole genome shotgun sequence of Halomonas cupida NBRC 102219.</title>
        <authorList>
            <person name="Hosoyama A."/>
            <person name="Uohara A."/>
            <person name="Ohji S."/>
            <person name="Ichikawa N."/>
        </authorList>
    </citation>
    <scope>NUCLEOTIDE SEQUENCE [LARGE SCALE GENOMIC DNA]</scope>
    <source>
        <strain evidence="5 8">NBRC 102219</strain>
    </source>
</reference>
<feature type="domain" description="CBS" evidence="4">
    <location>
        <begin position="230"/>
        <end position="285"/>
    </location>
</feature>
<dbReference type="InterPro" id="IPR046342">
    <property type="entry name" value="CBS_dom_sf"/>
</dbReference>
<evidence type="ECO:0000313" key="7">
    <source>
        <dbReference type="Proteomes" id="UP000184123"/>
    </source>
</evidence>
<evidence type="ECO:0000256" key="2">
    <source>
        <dbReference type="PROSITE-ProRule" id="PRU00703"/>
    </source>
</evidence>
<dbReference type="Proteomes" id="UP000184123">
    <property type="component" value="Unassembled WGS sequence"/>
</dbReference>
<evidence type="ECO:0000256" key="1">
    <source>
        <dbReference type="ARBA" id="ARBA00022737"/>
    </source>
</evidence>
<dbReference type="Gene3D" id="3.10.580.10">
    <property type="entry name" value="CBS-domain"/>
    <property type="match status" value="1"/>
</dbReference>
<dbReference type="EMBL" id="BJXU01000147">
    <property type="protein sequence ID" value="GEN25470.1"/>
    <property type="molecule type" value="Genomic_DNA"/>
</dbReference>
<dbReference type="InterPro" id="IPR051462">
    <property type="entry name" value="CBS_domain-containing"/>
</dbReference>
<dbReference type="Pfam" id="PF03445">
    <property type="entry name" value="DUF294"/>
    <property type="match status" value="1"/>
</dbReference>
<dbReference type="InterPro" id="IPR014710">
    <property type="entry name" value="RmlC-like_jellyroll"/>
</dbReference>
<proteinExistence type="predicted"/>
<dbReference type="SUPFAM" id="SSF54631">
    <property type="entry name" value="CBS-domain pair"/>
    <property type="match status" value="1"/>
</dbReference>
<dbReference type="PROSITE" id="PS50042">
    <property type="entry name" value="CNMP_BINDING_3"/>
    <property type="match status" value="1"/>
</dbReference>
<dbReference type="GO" id="GO:0008773">
    <property type="term" value="F:[protein-PII] uridylyltransferase activity"/>
    <property type="evidence" value="ECO:0007669"/>
    <property type="project" value="InterPro"/>
</dbReference>
<dbReference type="Pfam" id="PF00027">
    <property type="entry name" value="cNMP_binding"/>
    <property type="match status" value="1"/>
</dbReference>
<dbReference type="InterPro" id="IPR005105">
    <property type="entry name" value="GlnD_Uridyltrans_N"/>
</dbReference>
<evidence type="ECO:0000313" key="8">
    <source>
        <dbReference type="Proteomes" id="UP000321726"/>
    </source>
</evidence>
<dbReference type="STRING" id="44933.SAMN05660971_02632"/>
<keyword evidence="2" id="KW-0129">CBS domain</keyword>
<dbReference type="Gene3D" id="2.60.120.10">
    <property type="entry name" value="Jelly Rolls"/>
    <property type="match status" value="1"/>
</dbReference>
<dbReference type="InterPro" id="IPR000644">
    <property type="entry name" value="CBS_dom"/>
</dbReference>
<protein>
    <submittedName>
        <fullName evidence="6">CBS domain-containing protein</fullName>
    </submittedName>
    <submittedName>
        <fullName evidence="5">Cyclic nucleotide-binding protein</fullName>
    </submittedName>
</protein>
<keyword evidence="8" id="KW-1185">Reference proteome</keyword>
<dbReference type="RefSeq" id="WP_073435645.1">
    <property type="nucleotide sequence ID" value="NZ_BJXU01000147.1"/>
</dbReference>